<gene>
    <name evidence="2" type="ORF">E1263_03600</name>
</gene>
<sequence>MLRGMATVSFYADDVKAARDWYAELLGVEAYFAVPTAEDPQYVEFRIGDFQAELGIINAKFAPHTVGGGPAGSILYWHVDNLEESLARLIELGATLVEEITERGQDTGFITASVTDPFGNVIGIMNNPHYLEIFESTRS</sequence>
<feature type="domain" description="VOC" evidence="1">
    <location>
        <begin position="4"/>
        <end position="127"/>
    </location>
</feature>
<dbReference type="InterPro" id="IPR029068">
    <property type="entry name" value="Glyas_Bleomycin-R_OHBP_Dase"/>
</dbReference>
<reference evidence="2 3" key="1">
    <citation type="submission" date="2019-03" db="EMBL/GenBank/DDBJ databases">
        <title>Draft genome sequences of novel Actinobacteria.</title>
        <authorList>
            <person name="Sahin N."/>
            <person name="Ay H."/>
            <person name="Saygin H."/>
        </authorList>
    </citation>
    <scope>NUCLEOTIDE SEQUENCE [LARGE SCALE GENOMIC DNA]</scope>
    <source>
        <strain evidence="2 3">JCM 13523</strain>
    </source>
</reference>
<accession>A0A4R4ZTV7</accession>
<organism evidence="2 3">
    <name type="scientific">Kribbella antibiotica</name>
    <dbReference type="NCBI Taxonomy" id="190195"/>
    <lineage>
        <taxon>Bacteria</taxon>
        <taxon>Bacillati</taxon>
        <taxon>Actinomycetota</taxon>
        <taxon>Actinomycetes</taxon>
        <taxon>Propionibacteriales</taxon>
        <taxon>Kribbellaceae</taxon>
        <taxon>Kribbella</taxon>
    </lineage>
</organism>
<dbReference type="AlphaFoldDB" id="A0A4R4ZTV7"/>
<dbReference type="Gene3D" id="3.10.180.10">
    <property type="entry name" value="2,3-Dihydroxybiphenyl 1,2-Dioxygenase, domain 1"/>
    <property type="match status" value="1"/>
</dbReference>
<dbReference type="Pfam" id="PF00903">
    <property type="entry name" value="Glyoxalase"/>
    <property type="match status" value="1"/>
</dbReference>
<dbReference type="OrthoDB" id="4548523at2"/>
<evidence type="ECO:0000313" key="3">
    <source>
        <dbReference type="Proteomes" id="UP000295124"/>
    </source>
</evidence>
<dbReference type="PROSITE" id="PS51819">
    <property type="entry name" value="VOC"/>
    <property type="match status" value="1"/>
</dbReference>
<protein>
    <submittedName>
        <fullName evidence="2">VOC family protein</fullName>
    </submittedName>
</protein>
<proteinExistence type="predicted"/>
<dbReference type="RefSeq" id="WP_132165301.1">
    <property type="nucleotide sequence ID" value="NZ_SMKX01000006.1"/>
</dbReference>
<dbReference type="Proteomes" id="UP000295124">
    <property type="component" value="Unassembled WGS sequence"/>
</dbReference>
<dbReference type="InterPro" id="IPR004360">
    <property type="entry name" value="Glyas_Fos-R_dOase_dom"/>
</dbReference>
<name>A0A4R4ZTV7_9ACTN</name>
<evidence type="ECO:0000313" key="2">
    <source>
        <dbReference type="EMBL" id="TDD62533.1"/>
    </source>
</evidence>
<comment type="caution">
    <text evidence="2">The sequence shown here is derived from an EMBL/GenBank/DDBJ whole genome shotgun (WGS) entry which is preliminary data.</text>
</comment>
<evidence type="ECO:0000259" key="1">
    <source>
        <dbReference type="PROSITE" id="PS51819"/>
    </source>
</evidence>
<keyword evidence="3" id="KW-1185">Reference proteome</keyword>
<dbReference type="InterPro" id="IPR037523">
    <property type="entry name" value="VOC_core"/>
</dbReference>
<dbReference type="SUPFAM" id="SSF54593">
    <property type="entry name" value="Glyoxalase/Bleomycin resistance protein/Dihydroxybiphenyl dioxygenase"/>
    <property type="match status" value="1"/>
</dbReference>
<dbReference type="EMBL" id="SMKX01000006">
    <property type="protein sequence ID" value="TDD62533.1"/>
    <property type="molecule type" value="Genomic_DNA"/>
</dbReference>